<dbReference type="RefSeq" id="XP_041219662.1">
    <property type="nucleotide sequence ID" value="XM_041368163.1"/>
</dbReference>
<name>A0AAD4HFB2_9AGAM</name>
<dbReference type="AlphaFoldDB" id="A0AAD4HFB2"/>
<proteinExistence type="predicted"/>
<reference evidence="1" key="1">
    <citation type="journal article" date="2020" name="New Phytol.">
        <title>Comparative genomics reveals dynamic genome evolution in host specialist ectomycorrhizal fungi.</title>
        <authorList>
            <person name="Lofgren L.A."/>
            <person name="Nguyen N.H."/>
            <person name="Vilgalys R."/>
            <person name="Ruytinx J."/>
            <person name="Liao H.L."/>
            <person name="Branco S."/>
            <person name="Kuo A."/>
            <person name="LaButti K."/>
            <person name="Lipzen A."/>
            <person name="Andreopoulos W."/>
            <person name="Pangilinan J."/>
            <person name="Riley R."/>
            <person name="Hundley H."/>
            <person name="Na H."/>
            <person name="Barry K."/>
            <person name="Grigoriev I.V."/>
            <person name="Stajich J.E."/>
            <person name="Kennedy P.G."/>
        </authorList>
    </citation>
    <scope>NUCLEOTIDE SEQUENCE</scope>
    <source>
        <strain evidence="1">FC203</strain>
    </source>
</reference>
<gene>
    <name evidence="1" type="ORF">F5891DRAFT_1195639</name>
</gene>
<dbReference type="GeneID" id="64662461"/>
<evidence type="ECO:0000313" key="1">
    <source>
        <dbReference type="EMBL" id="KAG1894086.1"/>
    </source>
</evidence>
<organism evidence="1 2">
    <name type="scientific">Suillus fuscotomentosus</name>
    <dbReference type="NCBI Taxonomy" id="1912939"/>
    <lineage>
        <taxon>Eukaryota</taxon>
        <taxon>Fungi</taxon>
        <taxon>Dikarya</taxon>
        <taxon>Basidiomycota</taxon>
        <taxon>Agaricomycotina</taxon>
        <taxon>Agaricomycetes</taxon>
        <taxon>Agaricomycetidae</taxon>
        <taxon>Boletales</taxon>
        <taxon>Suillineae</taxon>
        <taxon>Suillaceae</taxon>
        <taxon>Suillus</taxon>
    </lineage>
</organism>
<keyword evidence="2" id="KW-1185">Reference proteome</keyword>
<evidence type="ECO:0000313" key="2">
    <source>
        <dbReference type="Proteomes" id="UP001195769"/>
    </source>
</evidence>
<sequence length="380" mass="43582">MDEYEINIKKAPRKKEIELRLLEEGKACNAAPSRRSVATWISTGLAIEEAQIALLIEVQRIGRRSTKTQRLDIARQRDRLQGQIDGFARSALTHLREGFDADDKPEDLEIDILDDLDDDPVDFTETSHTWTNSPELTVIPLPSNLGVDRCRRCMAGDLIPLEMSLREGQANDALHNLRIYLCNKAILFQTTVRQAKSQALKTRAWSQVTSVQQAVSLHASIYTKTRKQIMKLEPGQDQLQKYKPLLHEQLKISTAVGDPNAQGQRNESLAWFWSVEVDLGGPDQSWNEEFYRVHLLRAKALRDRWREEMLLVKLEMDWTYKFFLWKTTQWGEHMQESLEKQLPGHGCDAGRQSQMYSLLAQNAQAAFQDLQNVLIEAGDE</sequence>
<comment type="caution">
    <text evidence="1">The sequence shown here is derived from an EMBL/GenBank/DDBJ whole genome shotgun (WGS) entry which is preliminary data.</text>
</comment>
<accession>A0AAD4HFB2</accession>
<dbReference type="Proteomes" id="UP001195769">
    <property type="component" value="Unassembled WGS sequence"/>
</dbReference>
<protein>
    <submittedName>
        <fullName evidence="1">Uncharacterized protein</fullName>
    </submittedName>
</protein>
<dbReference type="EMBL" id="JABBWK010000085">
    <property type="protein sequence ID" value="KAG1894086.1"/>
    <property type="molecule type" value="Genomic_DNA"/>
</dbReference>